<organism evidence="2 3">
    <name type="scientific">Caballeronia humi</name>
    <dbReference type="NCBI Taxonomy" id="326474"/>
    <lineage>
        <taxon>Bacteria</taxon>
        <taxon>Pseudomonadati</taxon>
        <taxon>Pseudomonadota</taxon>
        <taxon>Betaproteobacteria</taxon>
        <taxon>Burkholderiales</taxon>
        <taxon>Burkholderiaceae</taxon>
        <taxon>Caballeronia</taxon>
    </lineage>
</organism>
<sequence length="96" mass="10277">MIPHVQDERPNTSAKPNTDAYSCHAPTMTKTTNRALAAHLAPIVDTTFVFCVVARGGSFAPIIHVADEPAAWAKLVSEYRLQGVASIELAPPDCFG</sequence>
<proteinExistence type="predicted"/>
<evidence type="ECO:0000313" key="2">
    <source>
        <dbReference type="EMBL" id="SAL64970.1"/>
    </source>
</evidence>
<dbReference type="Proteomes" id="UP000054977">
    <property type="component" value="Unassembled WGS sequence"/>
</dbReference>
<keyword evidence="3" id="KW-1185">Reference proteome</keyword>
<protein>
    <submittedName>
        <fullName evidence="2">Uncharacterized protein</fullName>
    </submittedName>
</protein>
<evidence type="ECO:0000313" key="3">
    <source>
        <dbReference type="Proteomes" id="UP000054977"/>
    </source>
</evidence>
<feature type="region of interest" description="Disordered" evidence="1">
    <location>
        <begin position="1"/>
        <end position="23"/>
    </location>
</feature>
<dbReference type="AlphaFoldDB" id="A0A158J9K6"/>
<reference evidence="2" key="1">
    <citation type="submission" date="2016-01" db="EMBL/GenBank/DDBJ databases">
        <authorList>
            <person name="Peeters C."/>
        </authorList>
    </citation>
    <scope>NUCLEOTIDE SEQUENCE [LARGE SCALE GENOMIC DNA]</scope>
    <source>
        <strain evidence="2">LMG 22934</strain>
    </source>
</reference>
<dbReference type="EMBL" id="FCNW02000065">
    <property type="protein sequence ID" value="SAL64970.1"/>
    <property type="molecule type" value="Genomic_DNA"/>
</dbReference>
<feature type="compositionally biased region" description="Polar residues" evidence="1">
    <location>
        <begin position="11"/>
        <end position="20"/>
    </location>
</feature>
<feature type="compositionally biased region" description="Basic and acidic residues" evidence="1">
    <location>
        <begin position="1"/>
        <end position="10"/>
    </location>
</feature>
<evidence type="ECO:0000256" key="1">
    <source>
        <dbReference type="SAM" id="MobiDB-lite"/>
    </source>
</evidence>
<accession>A0A158J9K6</accession>
<gene>
    <name evidence="2" type="ORF">AWB65_06114</name>
</gene>
<name>A0A158J9K6_9BURK</name>
<comment type="caution">
    <text evidence="2">The sequence shown here is derived from an EMBL/GenBank/DDBJ whole genome shotgun (WGS) entry which is preliminary data.</text>
</comment>